<dbReference type="AlphaFoldDB" id="A0A975BIX6"/>
<evidence type="ECO:0000313" key="3">
    <source>
        <dbReference type="Proteomes" id="UP000663722"/>
    </source>
</evidence>
<dbReference type="PANTHER" id="PTHR34611">
    <property type="match status" value="1"/>
</dbReference>
<gene>
    <name evidence="2" type="ORF">dnm_022020</name>
</gene>
<dbReference type="RefSeq" id="WP_207681928.1">
    <property type="nucleotide sequence ID" value="NZ_CP061800.1"/>
</dbReference>
<reference evidence="2" key="1">
    <citation type="journal article" date="2021" name="Microb. Physiol.">
        <title>Proteogenomic Insights into the Physiology of Marine, Sulfate-Reducing, Filamentous Desulfonema limicola and Desulfonema magnum.</title>
        <authorList>
            <person name="Schnaars V."/>
            <person name="Wohlbrand L."/>
            <person name="Scheve S."/>
            <person name="Hinrichs C."/>
            <person name="Reinhardt R."/>
            <person name="Rabus R."/>
        </authorList>
    </citation>
    <scope>NUCLEOTIDE SEQUENCE</scope>
    <source>
        <strain evidence="2">4be13</strain>
    </source>
</reference>
<organism evidence="2 3">
    <name type="scientific">Desulfonema magnum</name>
    <dbReference type="NCBI Taxonomy" id="45655"/>
    <lineage>
        <taxon>Bacteria</taxon>
        <taxon>Pseudomonadati</taxon>
        <taxon>Thermodesulfobacteriota</taxon>
        <taxon>Desulfobacteria</taxon>
        <taxon>Desulfobacterales</taxon>
        <taxon>Desulfococcaceae</taxon>
        <taxon>Desulfonema</taxon>
    </lineage>
</organism>
<protein>
    <submittedName>
        <fullName evidence="2">Transposase, RpnA/YhgA-like</fullName>
    </submittedName>
</protein>
<dbReference type="PANTHER" id="PTHR34611:SF2">
    <property type="entry name" value="INACTIVE RECOMBINATION-PROMOTING NUCLEASE-LIKE PROTEIN RPNE-RELATED"/>
    <property type="match status" value="1"/>
</dbReference>
<evidence type="ECO:0000259" key="1">
    <source>
        <dbReference type="Pfam" id="PF04754"/>
    </source>
</evidence>
<name>A0A975BIX6_9BACT</name>
<dbReference type="KEGG" id="dmm:dnm_022020"/>
<evidence type="ECO:0000313" key="2">
    <source>
        <dbReference type="EMBL" id="QTA86181.1"/>
    </source>
</evidence>
<dbReference type="Pfam" id="PF04754">
    <property type="entry name" value="Transposase_31"/>
    <property type="match status" value="1"/>
</dbReference>
<feature type="domain" description="Transposase (putative) YhgA-like" evidence="1">
    <location>
        <begin position="7"/>
        <end position="206"/>
    </location>
</feature>
<dbReference type="InterPro" id="IPR051699">
    <property type="entry name" value="Rpn/YhgA-like_nuclease"/>
</dbReference>
<dbReference type="GO" id="GO:0006310">
    <property type="term" value="P:DNA recombination"/>
    <property type="evidence" value="ECO:0007669"/>
    <property type="project" value="TreeGrafter"/>
</dbReference>
<dbReference type="InterPro" id="IPR006842">
    <property type="entry name" value="Transposase_31"/>
</dbReference>
<dbReference type="EMBL" id="CP061800">
    <property type="protein sequence ID" value="QTA86181.1"/>
    <property type="molecule type" value="Genomic_DNA"/>
</dbReference>
<keyword evidence="3" id="KW-1185">Reference proteome</keyword>
<dbReference type="Proteomes" id="UP000663722">
    <property type="component" value="Chromosome"/>
</dbReference>
<dbReference type="GO" id="GO:1990238">
    <property type="term" value="F:double-stranded DNA endonuclease activity"/>
    <property type="evidence" value="ECO:0007669"/>
    <property type="project" value="TreeGrafter"/>
</dbReference>
<proteinExistence type="predicted"/>
<sequence length="282" mass="33915">MRQITNIHDKFFQETFTRQEIAKSFLRHYLPKSLLSNLDMRTLNIIKDSFIDRELREHFSDILYTARFRNTDLYIYLLFEHKSYRENPEALQILRYKVRIWEQYVKKHPKARKVPPTFSMLLYHGKSRWTVSRKFQTIVEQSNDRLLKKYVPEFRYKLCDISHLPDDKIRGDVLGRIVLLVAKYVFRPDLREKLPQILSLFHAVADRRTAFEILEVLLRYVVRATEKFDENDIREIVEQSSIGEDIMQTFIDKYISQEEIRLLLRLMEARFGKLPPVGKGKN</sequence>
<accession>A0A975BIX6</accession>